<gene>
    <name evidence="2" type="ORF">SeMB42_g05286</name>
</gene>
<proteinExistence type="predicted"/>
<evidence type="ECO:0000313" key="2">
    <source>
        <dbReference type="EMBL" id="TPX42092.1"/>
    </source>
</evidence>
<dbReference type="Proteomes" id="UP000317494">
    <property type="component" value="Unassembled WGS sequence"/>
</dbReference>
<protein>
    <submittedName>
        <fullName evidence="2">Uncharacterized protein</fullName>
    </submittedName>
</protein>
<keyword evidence="1" id="KW-0812">Transmembrane</keyword>
<keyword evidence="1" id="KW-1133">Transmembrane helix</keyword>
<evidence type="ECO:0000256" key="1">
    <source>
        <dbReference type="SAM" id="Phobius"/>
    </source>
</evidence>
<organism evidence="2 3">
    <name type="scientific">Synchytrium endobioticum</name>
    <dbReference type="NCBI Taxonomy" id="286115"/>
    <lineage>
        <taxon>Eukaryota</taxon>
        <taxon>Fungi</taxon>
        <taxon>Fungi incertae sedis</taxon>
        <taxon>Chytridiomycota</taxon>
        <taxon>Chytridiomycota incertae sedis</taxon>
        <taxon>Chytridiomycetes</taxon>
        <taxon>Synchytriales</taxon>
        <taxon>Synchytriaceae</taxon>
        <taxon>Synchytrium</taxon>
    </lineage>
</organism>
<comment type="caution">
    <text evidence="2">The sequence shown here is derived from an EMBL/GenBank/DDBJ whole genome shotgun (WGS) entry which is preliminary data.</text>
</comment>
<feature type="transmembrane region" description="Helical" evidence="1">
    <location>
        <begin position="83"/>
        <end position="106"/>
    </location>
</feature>
<reference evidence="2 3" key="1">
    <citation type="journal article" date="2019" name="Sci. Rep.">
        <title>Comparative genomics of chytrid fungi reveal insights into the obligate biotrophic and pathogenic lifestyle of Synchytrium endobioticum.</title>
        <authorList>
            <person name="van de Vossenberg B.T.L.H."/>
            <person name="Warris S."/>
            <person name="Nguyen H.D.T."/>
            <person name="van Gent-Pelzer M.P.E."/>
            <person name="Joly D.L."/>
            <person name="van de Geest H.C."/>
            <person name="Bonants P.J.M."/>
            <person name="Smith D.S."/>
            <person name="Levesque C.A."/>
            <person name="van der Lee T.A.J."/>
        </authorList>
    </citation>
    <scope>NUCLEOTIDE SEQUENCE [LARGE SCALE GENOMIC DNA]</scope>
    <source>
        <strain evidence="2 3">MB42</strain>
    </source>
</reference>
<keyword evidence="3" id="KW-1185">Reference proteome</keyword>
<sequence>MVPEVTVTSCPERLRGRPNASYPRFRLLISHDVAIVLRNCAPTDVLDTPILTPVSHRDNGATEMNMELERAKRDEKLFIGYRLLLVQYTLHVIHACGWIVLVHYLYRTLTIEAAVQVQ</sequence>
<name>A0A507CSE0_9FUNG</name>
<dbReference type="VEuPathDB" id="FungiDB:SeMB42_g05286"/>
<accession>A0A507CSE0</accession>
<keyword evidence="1" id="KW-0472">Membrane</keyword>
<evidence type="ECO:0000313" key="3">
    <source>
        <dbReference type="Proteomes" id="UP000317494"/>
    </source>
</evidence>
<dbReference type="AlphaFoldDB" id="A0A507CSE0"/>
<dbReference type="EMBL" id="QEAN01000245">
    <property type="protein sequence ID" value="TPX42092.1"/>
    <property type="molecule type" value="Genomic_DNA"/>
</dbReference>